<dbReference type="EMBL" id="LSRX01000183">
    <property type="protein sequence ID" value="OLQ05490.1"/>
    <property type="molecule type" value="Genomic_DNA"/>
</dbReference>
<comment type="caution">
    <text evidence="1">The sequence shown here is derived from an EMBL/GenBank/DDBJ whole genome shotgun (WGS) entry which is preliminary data.</text>
</comment>
<evidence type="ECO:0008006" key="3">
    <source>
        <dbReference type="Google" id="ProtNLM"/>
    </source>
</evidence>
<dbReference type="Proteomes" id="UP000186817">
    <property type="component" value="Unassembled WGS sequence"/>
</dbReference>
<sequence length="813" mass="87898">MSGCLGSLKSMISAMRSTFPEISLGNGCRGISGKTVEPFRPHSMYAWVALDMKCLQVQVPEGIRGFFGLYEVLTPSTFTCEPDPNQEGSGCVGVPAKSLGVQCKEGYHPSDATLSCSAGALTPASWSCLEDPCTPPTKIANAPELTCRQGNSIVSGTGCTTLCNEGYSPNHKSLFCHLGNFEPPTYVCEPDPCVVHEVANKLGSGCAGVPHPAMINSGVLRLAFFYASATGDLCTQNRASFQAACRTQCIEGYTPSVPEQSSGQEYFRALWGEGTTQCAEGYRPSVASLACSMGVLEANREASGCRGIRGKTVAAGTTCAPVCKTLNADRTPAAWSPSIGPLERAAEMAEVRHGAKTATPSELLRRHLFAVNLPLLPGFVKVECQPKPCKLPAVQPPGCDRCGELLLENRSSCRQLVVHESCIVSVLSKVCIEQVYFRFFEEEHYPMFMNRGGSGCTGVPGESIASGTVCQTQCIGGFTASVNQLTCTAEVLTPASFECTPNACPLPTVTNARGKWCRVQHDLRQGLQSICGDLEKLSPPGFICTEDDCDAVTGGRQDQRWENVHPALRGWIQSIPHLPGFLDGRPVAVEFSTRRPLHAKPTPVACDMPYVANSMNPTCAEARPALRRTCLGQKELDSSVFNANQICKAGYQPNKGTLECNDGVLQRACNPNPWVEYRTRSAPPPVGGNFFNCWTGDPHFVCRNQVGAGPLWTEVGRDSLGTCGGEVRSEFPGSPLLPSTGYGVTYRAQRSYWNRENNIRVEYAARMHWLQRQRLFTFNRVPERCVGAALKGEAVELQLDTDDDMWGEESSGR</sequence>
<protein>
    <recommendedName>
        <fullName evidence="3">Sushi domain-containing protein</fullName>
    </recommendedName>
</protein>
<dbReference type="OrthoDB" id="435130at2759"/>
<accession>A0A1Q9EDI4</accession>
<organism evidence="1 2">
    <name type="scientific">Symbiodinium microadriaticum</name>
    <name type="common">Dinoflagellate</name>
    <name type="synonym">Zooxanthella microadriatica</name>
    <dbReference type="NCBI Taxonomy" id="2951"/>
    <lineage>
        <taxon>Eukaryota</taxon>
        <taxon>Sar</taxon>
        <taxon>Alveolata</taxon>
        <taxon>Dinophyceae</taxon>
        <taxon>Suessiales</taxon>
        <taxon>Symbiodiniaceae</taxon>
        <taxon>Symbiodinium</taxon>
    </lineage>
</organism>
<name>A0A1Q9EDI4_SYMMI</name>
<evidence type="ECO:0000313" key="2">
    <source>
        <dbReference type="Proteomes" id="UP000186817"/>
    </source>
</evidence>
<evidence type="ECO:0000313" key="1">
    <source>
        <dbReference type="EMBL" id="OLQ05490.1"/>
    </source>
</evidence>
<gene>
    <name evidence="1" type="ORF">AK812_SmicGene11322</name>
</gene>
<proteinExistence type="predicted"/>
<reference evidence="1 2" key="1">
    <citation type="submission" date="2016-02" db="EMBL/GenBank/DDBJ databases">
        <title>Genome analysis of coral dinoflagellate symbionts highlights evolutionary adaptations to a symbiotic lifestyle.</title>
        <authorList>
            <person name="Aranda M."/>
            <person name="Li Y."/>
            <person name="Liew Y.J."/>
            <person name="Baumgarten S."/>
            <person name="Simakov O."/>
            <person name="Wilson M."/>
            <person name="Piel J."/>
            <person name="Ashoor H."/>
            <person name="Bougouffa S."/>
            <person name="Bajic V.B."/>
            <person name="Ryu T."/>
            <person name="Ravasi T."/>
            <person name="Bayer T."/>
            <person name="Micklem G."/>
            <person name="Kim H."/>
            <person name="Bhak J."/>
            <person name="Lajeunesse T.C."/>
            <person name="Voolstra C.R."/>
        </authorList>
    </citation>
    <scope>NUCLEOTIDE SEQUENCE [LARGE SCALE GENOMIC DNA]</scope>
    <source>
        <strain evidence="1 2">CCMP2467</strain>
    </source>
</reference>
<dbReference type="AlphaFoldDB" id="A0A1Q9EDI4"/>
<keyword evidence="2" id="KW-1185">Reference proteome</keyword>